<dbReference type="PANTHER" id="PTHR21600:SF84">
    <property type="entry name" value="PSEUDOURIDINE SYNTHASE RSUA_RLUA-LIKE DOMAIN-CONTAINING PROTEIN"/>
    <property type="match status" value="1"/>
</dbReference>
<comment type="catalytic activity">
    <reaction evidence="1">
        <text>a uridine in RNA = a pseudouridine in RNA</text>
        <dbReference type="Rhea" id="RHEA:48348"/>
        <dbReference type="Rhea" id="RHEA-COMP:12068"/>
        <dbReference type="Rhea" id="RHEA-COMP:12069"/>
        <dbReference type="ChEBI" id="CHEBI:65314"/>
        <dbReference type="ChEBI" id="CHEBI:65315"/>
    </reaction>
</comment>
<dbReference type="SUPFAM" id="SSF55120">
    <property type="entry name" value="Pseudouridine synthase"/>
    <property type="match status" value="1"/>
</dbReference>
<dbReference type="RefSeq" id="WP_284827254.1">
    <property type="nucleotide sequence ID" value="NZ_JASOOY020000014.1"/>
</dbReference>
<dbReference type="InterPro" id="IPR020103">
    <property type="entry name" value="PsdUridine_synth_cat_dom_sf"/>
</dbReference>
<dbReference type="InterPro" id="IPR006145">
    <property type="entry name" value="PsdUridine_synth_RsuA/RluA"/>
</dbReference>
<dbReference type="PROSITE" id="PS01129">
    <property type="entry name" value="PSI_RLU"/>
    <property type="match status" value="1"/>
</dbReference>
<protein>
    <recommendedName>
        <fullName evidence="2">RNA pseudouridylate synthase</fullName>
    </recommendedName>
    <alternativeName>
        <fullName evidence="3">RNA-uridine isomerase</fullName>
    </alternativeName>
</protein>
<sequence length="314" mass="34130">MGRAAGNRDAWWGLEKNRQAAQVDAAAHEREEYIPFEPAIVADTDEFLVVDKPPFLPATPNGRIVANTVQERLRRSLGESEIVAVHRLDLLTSGLLLLSRNPATRARYQQLFQNQEITKEYECLTVMPDDWHAGESREVTLLLDPNPAERGVKVVETNDPARAAAKNPKLKLAHTTVTFLGPVAADIGDVLASSRGGGATSASIPLHAVGCGCGHCGSRMQVGHWRLQPHTGRTHQLRATMDWLGYPILGEDTYGREVRTQEPSASAGSAPKYTPQLRLTATALAFIDPVTGERCAYRSARNISAPADVPTTVS</sequence>
<organism evidence="5 6">
    <name type="scientific">Corynebacterium amycolatum</name>
    <dbReference type="NCBI Taxonomy" id="43765"/>
    <lineage>
        <taxon>Bacteria</taxon>
        <taxon>Bacillati</taxon>
        <taxon>Actinomycetota</taxon>
        <taxon>Actinomycetes</taxon>
        <taxon>Mycobacteriales</taxon>
        <taxon>Corynebacteriaceae</taxon>
        <taxon>Corynebacterium</taxon>
    </lineage>
</organism>
<dbReference type="GO" id="GO:0003723">
    <property type="term" value="F:RNA binding"/>
    <property type="evidence" value="ECO:0007669"/>
    <property type="project" value="InterPro"/>
</dbReference>
<dbReference type="PANTHER" id="PTHR21600">
    <property type="entry name" value="MITOCHONDRIAL RNA PSEUDOURIDINE SYNTHASE"/>
    <property type="match status" value="1"/>
</dbReference>
<reference evidence="5" key="1">
    <citation type="submission" date="2023-05" db="EMBL/GenBank/DDBJ databases">
        <authorList>
            <person name="Du J."/>
        </authorList>
    </citation>
    <scope>NUCLEOTIDE SEQUENCE</scope>
    <source>
        <strain evidence="5">UMB1064</strain>
    </source>
</reference>
<evidence type="ECO:0000256" key="2">
    <source>
        <dbReference type="ARBA" id="ARBA00031870"/>
    </source>
</evidence>
<dbReference type="GO" id="GO:0000455">
    <property type="term" value="P:enzyme-directed rRNA pseudouridine synthesis"/>
    <property type="evidence" value="ECO:0007669"/>
    <property type="project" value="TreeGrafter"/>
</dbReference>
<evidence type="ECO:0000259" key="4">
    <source>
        <dbReference type="Pfam" id="PF00849"/>
    </source>
</evidence>
<dbReference type="GO" id="GO:0009982">
    <property type="term" value="F:pseudouridine synthase activity"/>
    <property type="evidence" value="ECO:0007669"/>
    <property type="project" value="InterPro"/>
</dbReference>
<feature type="domain" description="Pseudouridine synthase RsuA/RluA-like" evidence="4">
    <location>
        <begin position="47"/>
        <end position="241"/>
    </location>
</feature>
<proteinExistence type="predicted"/>
<evidence type="ECO:0000256" key="1">
    <source>
        <dbReference type="ARBA" id="ARBA00000073"/>
    </source>
</evidence>
<evidence type="ECO:0000313" key="5">
    <source>
        <dbReference type="EMBL" id="MEO3716865.1"/>
    </source>
</evidence>
<dbReference type="Gene3D" id="3.30.2350.10">
    <property type="entry name" value="Pseudouridine synthase"/>
    <property type="match status" value="1"/>
</dbReference>
<evidence type="ECO:0000313" key="6">
    <source>
        <dbReference type="Proteomes" id="UP001223646"/>
    </source>
</evidence>
<dbReference type="Pfam" id="PF00849">
    <property type="entry name" value="PseudoU_synth_2"/>
    <property type="match status" value="1"/>
</dbReference>
<accession>A0AAW9SP43</accession>
<dbReference type="AlphaFoldDB" id="A0AAW9SP43"/>
<dbReference type="EMBL" id="JASOOY020000014">
    <property type="protein sequence ID" value="MEO3716865.1"/>
    <property type="molecule type" value="Genomic_DNA"/>
</dbReference>
<reference evidence="5" key="2">
    <citation type="submission" date="2024-05" db="EMBL/GenBank/DDBJ databases">
        <authorList>
            <person name="Wolfe A."/>
        </authorList>
    </citation>
    <scope>NUCLEOTIDE SEQUENCE</scope>
    <source>
        <strain evidence="5">UMB1064</strain>
    </source>
</reference>
<dbReference type="Proteomes" id="UP001223646">
    <property type="component" value="Unassembled WGS sequence"/>
</dbReference>
<dbReference type="GO" id="GO:0140098">
    <property type="term" value="F:catalytic activity, acting on RNA"/>
    <property type="evidence" value="ECO:0007669"/>
    <property type="project" value="UniProtKB-ARBA"/>
</dbReference>
<comment type="caution">
    <text evidence="5">The sequence shown here is derived from an EMBL/GenBank/DDBJ whole genome shotgun (WGS) entry which is preliminary data.</text>
</comment>
<gene>
    <name evidence="5" type="ORF">QP460_004595</name>
</gene>
<evidence type="ECO:0000256" key="3">
    <source>
        <dbReference type="ARBA" id="ARBA00033164"/>
    </source>
</evidence>
<dbReference type="InterPro" id="IPR050188">
    <property type="entry name" value="RluA_PseudoU_synthase"/>
</dbReference>
<dbReference type="InterPro" id="IPR006224">
    <property type="entry name" value="PsdUridine_synth_RluA-like_CS"/>
</dbReference>
<name>A0AAW9SP43_CORAY</name>